<dbReference type="PANTHER" id="PTHR32552">
    <property type="entry name" value="FERRICHROME IRON RECEPTOR-RELATED"/>
    <property type="match status" value="1"/>
</dbReference>
<comment type="subcellular location">
    <subcellularLocation>
        <location evidence="1 11">Cell outer membrane</location>
        <topology evidence="1 11">Multi-pass membrane protein</topology>
    </subcellularLocation>
</comment>
<dbReference type="Pfam" id="PF07715">
    <property type="entry name" value="Plug"/>
    <property type="match status" value="1"/>
</dbReference>
<dbReference type="InterPro" id="IPR039426">
    <property type="entry name" value="TonB-dep_rcpt-like"/>
</dbReference>
<keyword evidence="15" id="KW-0675">Receptor</keyword>
<dbReference type="Pfam" id="PF00593">
    <property type="entry name" value="TonB_dep_Rec_b-barrel"/>
    <property type="match status" value="1"/>
</dbReference>
<evidence type="ECO:0000313" key="15">
    <source>
        <dbReference type="EMBL" id="EJP72863.1"/>
    </source>
</evidence>
<dbReference type="Gene3D" id="2.40.170.20">
    <property type="entry name" value="TonB-dependent receptor, beta-barrel domain"/>
    <property type="match status" value="1"/>
</dbReference>
<dbReference type="EMBL" id="JH611185">
    <property type="protein sequence ID" value="EJP72863.1"/>
    <property type="molecule type" value="Genomic_DNA"/>
</dbReference>
<dbReference type="GO" id="GO:0006826">
    <property type="term" value="P:iron ion transport"/>
    <property type="evidence" value="ECO:0007669"/>
    <property type="project" value="UniProtKB-KW"/>
</dbReference>
<evidence type="ECO:0000259" key="14">
    <source>
        <dbReference type="Pfam" id="PF07715"/>
    </source>
</evidence>
<gene>
    <name evidence="15" type="ORF">NT02SARS_0846</name>
</gene>
<dbReference type="PROSITE" id="PS52016">
    <property type="entry name" value="TONB_DEPENDENT_REC_3"/>
    <property type="match status" value="1"/>
</dbReference>
<accession>J5KCQ3</accession>
<evidence type="ECO:0000256" key="12">
    <source>
        <dbReference type="RuleBase" id="RU003357"/>
    </source>
</evidence>
<evidence type="ECO:0000256" key="5">
    <source>
        <dbReference type="ARBA" id="ARBA00022692"/>
    </source>
</evidence>
<evidence type="ECO:0000256" key="11">
    <source>
        <dbReference type="PROSITE-ProRule" id="PRU01360"/>
    </source>
</evidence>
<organism evidence="15 16">
    <name type="scientific">SAR86 cluster bacterium SAR86B</name>
    <dbReference type="NCBI Taxonomy" id="1123867"/>
    <lineage>
        <taxon>Bacteria</taxon>
        <taxon>Pseudomonadati</taxon>
        <taxon>Pseudomonadota</taxon>
        <taxon>Gammaproteobacteria</taxon>
        <taxon>SAR86 cluster</taxon>
    </lineage>
</organism>
<evidence type="ECO:0000256" key="4">
    <source>
        <dbReference type="ARBA" id="ARBA00022496"/>
    </source>
</evidence>
<dbReference type="GO" id="GO:0009279">
    <property type="term" value="C:cell outer membrane"/>
    <property type="evidence" value="ECO:0007669"/>
    <property type="project" value="UniProtKB-SubCell"/>
</dbReference>
<feature type="domain" description="TonB-dependent receptor-like beta-barrel" evidence="13">
    <location>
        <begin position="226"/>
        <end position="720"/>
    </location>
</feature>
<proteinExistence type="inferred from homology"/>
<dbReference type="SUPFAM" id="SSF56935">
    <property type="entry name" value="Porins"/>
    <property type="match status" value="1"/>
</dbReference>
<dbReference type="InterPro" id="IPR036942">
    <property type="entry name" value="Beta-barrel_TonB_sf"/>
</dbReference>
<keyword evidence="4" id="KW-0410">Iron transport</keyword>
<evidence type="ECO:0000256" key="7">
    <source>
        <dbReference type="ARBA" id="ARBA00023065"/>
    </source>
</evidence>
<keyword evidence="7" id="KW-0406">Ion transport</keyword>
<protein>
    <submittedName>
        <fullName evidence="15">TonB-dependent receptor</fullName>
    </submittedName>
</protein>
<keyword evidence="2 11" id="KW-0813">Transport</keyword>
<evidence type="ECO:0000256" key="1">
    <source>
        <dbReference type="ARBA" id="ARBA00004571"/>
    </source>
</evidence>
<keyword evidence="9 11" id="KW-0472">Membrane</keyword>
<evidence type="ECO:0000256" key="9">
    <source>
        <dbReference type="ARBA" id="ARBA00023136"/>
    </source>
</evidence>
<keyword evidence="8 12" id="KW-0798">TonB box</keyword>
<evidence type="ECO:0000313" key="16">
    <source>
        <dbReference type="Proteomes" id="UP000010116"/>
    </source>
</evidence>
<dbReference type="HOGENOM" id="CLU_008287_15_2_6"/>
<name>J5KCQ3_9GAMM</name>
<dbReference type="Proteomes" id="UP000010116">
    <property type="component" value="Unassembled WGS sequence"/>
</dbReference>
<feature type="domain" description="TonB-dependent receptor plug" evidence="14">
    <location>
        <begin position="35"/>
        <end position="143"/>
    </location>
</feature>
<evidence type="ECO:0000256" key="6">
    <source>
        <dbReference type="ARBA" id="ARBA00023004"/>
    </source>
</evidence>
<sequence length="767" mass="84916">MHFSALFMLTFSANAQNNNVIEEVLVTAEKRSESLQDISQSVTALTEEELEIKNITDFVGLSAIAPGVTVAKNEGYKTIISIRGVGDETNQNAIAAPSVALHMDGVFIASKFSLRTDFIDLERIEVLRGPQGTLFGQNSTGGTINVISQKPSFDEVKGKADVSLGNYGLIKMRGAVNIPLSEKVATRMSLVSTDRNGFSKNILNGQDLDDADHYSFRSDWFVDLSETTTLRVFGQYFEADNNGAAMKGLDDTTPNPRRLAQDSDSVYKLSSEIIAGILDIELGFADLKILASIQEDDIYVSRDNDRHNFGDIHASGPLEGVPYIAAEYRPETSIVDTKTLEFNLISNEPINGNVDWIIGALYFDHKIANAIYEVKDVNNIKQISLMDGAFTPYTHAPICATEPFAGPCFAAYDAELGFVSEAYPSRESLSIYGQATYNAKEDLRYIFGLRYTEDSFSSDVTNFFGLQKYLIEDDIDETTGKFAIEHDLDDSTMVYASYTRGFKPGGSNLTFGWPEDDEQNFGAQPAPQLIFPLFESEIIDALEVGLKTDFLDGKMRANVSAFAYDYKNLQFQSTDPDVYRGGVANIPESEMSGLELELIGILSDSLSMDLRVSFLDTEITSDYEALDNIKSELYFFGEEPERYAQRENIAGNQLAKSPEFTSNFGIKYDGETKSGMPLRSTLEVVHRGDFQQRVFNNPFVDTVDSYTIVNLTTSLEINEDTGVDFMILNAADEDGVNSAMTDVFGVAGTGIELIPPRQLIFRIRKNY</sequence>
<dbReference type="InterPro" id="IPR012910">
    <property type="entry name" value="Plug_dom"/>
</dbReference>
<dbReference type="InterPro" id="IPR000531">
    <property type="entry name" value="Beta-barrel_TonB"/>
</dbReference>
<keyword evidence="3 11" id="KW-1134">Transmembrane beta strand</keyword>
<comment type="similarity">
    <text evidence="11 12">Belongs to the TonB-dependent receptor family.</text>
</comment>
<keyword evidence="6" id="KW-0408">Iron</keyword>
<keyword evidence="5 11" id="KW-0812">Transmembrane</keyword>
<evidence type="ECO:0000256" key="3">
    <source>
        <dbReference type="ARBA" id="ARBA00022452"/>
    </source>
</evidence>
<evidence type="ECO:0000256" key="10">
    <source>
        <dbReference type="ARBA" id="ARBA00023237"/>
    </source>
</evidence>
<dbReference type="AlphaFoldDB" id="J5KCQ3"/>
<reference evidence="15 16" key="1">
    <citation type="journal article" date="2012" name="ISME J.">
        <title>Genomic insights to SAR86, an abundant and uncultivated marine bacterial lineage.</title>
        <authorList>
            <person name="Dupont C.L."/>
            <person name="Rusch D.B."/>
            <person name="Yooseph S."/>
            <person name="Lombardo M.J."/>
            <person name="Richter R.A."/>
            <person name="Valas R."/>
            <person name="Novotny M."/>
            <person name="Yee-Greenbaum J."/>
            <person name="Selengut J.D."/>
            <person name="Haft D.H."/>
            <person name="Halpern A.L."/>
            <person name="Lasken R.S."/>
            <person name="Nealson K."/>
            <person name="Friedman R."/>
            <person name="Venter J.C."/>
        </authorList>
    </citation>
    <scope>NUCLEOTIDE SEQUENCE [LARGE SCALE GENOMIC DNA]</scope>
</reference>
<evidence type="ECO:0000259" key="13">
    <source>
        <dbReference type="Pfam" id="PF00593"/>
    </source>
</evidence>
<evidence type="ECO:0000256" key="2">
    <source>
        <dbReference type="ARBA" id="ARBA00022448"/>
    </source>
</evidence>
<evidence type="ECO:0000256" key="8">
    <source>
        <dbReference type="ARBA" id="ARBA00023077"/>
    </source>
</evidence>
<dbReference type="PANTHER" id="PTHR32552:SF81">
    <property type="entry name" value="TONB-DEPENDENT OUTER MEMBRANE RECEPTOR"/>
    <property type="match status" value="1"/>
</dbReference>
<keyword evidence="10 11" id="KW-0998">Cell outer membrane</keyword>